<keyword evidence="2" id="KW-1185">Reference proteome</keyword>
<dbReference type="Gene3D" id="3.30.1340.30">
    <property type="match status" value="1"/>
</dbReference>
<accession>A0A5C5X9K8</accession>
<name>A0A5C5X9K8_9PLAN</name>
<dbReference type="Proteomes" id="UP000316095">
    <property type="component" value="Unassembled WGS sequence"/>
</dbReference>
<organism evidence="1 2">
    <name type="scientific">Rubinisphaera italica</name>
    <dbReference type="NCBI Taxonomy" id="2527969"/>
    <lineage>
        <taxon>Bacteria</taxon>
        <taxon>Pseudomonadati</taxon>
        <taxon>Planctomycetota</taxon>
        <taxon>Planctomycetia</taxon>
        <taxon>Planctomycetales</taxon>
        <taxon>Planctomycetaceae</taxon>
        <taxon>Rubinisphaera</taxon>
    </lineage>
</organism>
<gene>
    <name evidence="1" type="ORF">Pan54_00900</name>
</gene>
<evidence type="ECO:0000313" key="2">
    <source>
        <dbReference type="Proteomes" id="UP000316095"/>
    </source>
</evidence>
<reference evidence="1 2" key="1">
    <citation type="submission" date="2019-02" db="EMBL/GenBank/DDBJ databases">
        <title>Deep-cultivation of Planctomycetes and their phenomic and genomic characterization uncovers novel biology.</title>
        <authorList>
            <person name="Wiegand S."/>
            <person name="Jogler M."/>
            <person name="Boedeker C."/>
            <person name="Pinto D."/>
            <person name="Vollmers J."/>
            <person name="Rivas-Marin E."/>
            <person name="Kohn T."/>
            <person name="Peeters S.H."/>
            <person name="Heuer A."/>
            <person name="Rast P."/>
            <person name="Oberbeckmann S."/>
            <person name="Bunk B."/>
            <person name="Jeske O."/>
            <person name="Meyerdierks A."/>
            <person name="Storesund J.E."/>
            <person name="Kallscheuer N."/>
            <person name="Luecker S."/>
            <person name="Lage O.M."/>
            <person name="Pohl T."/>
            <person name="Merkel B.J."/>
            <person name="Hornburger P."/>
            <person name="Mueller R.-W."/>
            <person name="Bruemmer F."/>
            <person name="Labrenz M."/>
            <person name="Spormann A.M."/>
            <person name="Op Den Camp H."/>
            <person name="Overmann J."/>
            <person name="Amann R."/>
            <person name="Jetten M.S.M."/>
            <person name="Mascher T."/>
            <person name="Medema M.H."/>
            <person name="Devos D.P."/>
            <person name="Kaster A.-K."/>
            <person name="Ovreas L."/>
            <person name="Rohde M."/>
            <person name="Galperin M.Y."/>
            <person name="Jogler C."/>
        </authorList>
    </citation>
    <scope>NUCLEOTIDE SEQUENCE [LARGE SCALE GENOMIC DNA]</scope>
    <source>
        <strain evidence="1 2">Pan54</strain>
    </source>
</reference>
<dbReference type="RefSeq" id="WP_146501538.1">
    <property type="nucleotide sequence ID" value="NZ_SJPG01000001.1"/>
</dbReference>
<dbReference type="OrthoDB" id="214050at2"/>
<sequence>MNKLYRVDNPHELAARVNAALRRASHEVSRNTRFQVFANQVRVSGKIGSYYQKQLAQEALKKLSPEIDVINEMTVER</sequence>
<evidence type="ECO:0008006" key="3">
    <source>
        <dbReference type="Google" id="ProtNLM"/>
    </source>
</evidence>
<proteinExistence type="predicted"/>
<dbReference type="EMBL" id="SJPG01000001">
    <property type="protein sequence ID" value="TWT59389.1"/>
    <property type="molecule type" value="Genomic_DNA"/>
</dbReference>
<dbReference type="AlphaFoldDB" id="A0A5C5X9K8"/>
<comment type="caution">
    <text evidence="1">The sequence shown here is derived from an EMBL/GenBank/DDBJ whole genome shotgun (WGS) entry which is preliminary data.</text>
</comment>
<evidence type="ECO:0000313" key="1">
    <source>
        <dbReference type="EMBL" id="TWT59389.1"/>
    </source>
</evidence>
<protein>
    <recommendedName>
        <fullName evidence="3">BON domain protein</fullName>
    </recommendedName>
</protein>